<dbReference type="SUPFAM" id="SSF51905">
    <property type="entry name" value="FAD/NAD(P)-binding domain"/>
    <property type="match status" value="1"/>
</dbReference>
<dbReference type="Gene3D" id="3.50.50.100">
    <property type="match status" value="1"/>
</dbReference>
<dbReference type="GO" id="GO:0005737">
    <property type="term" value="C:cytoplasm"/>
    <property type="evidence" value="ECO:0007669"/>
    <property type="project" value="TreeGrafter"/>
</dbReference>
<dbReference type="GO" id="GO:0004174">
    <property type="term" value="F:electron-transferring-flavoprotein dehydrogenase activity"/>
    <property type="evidence" value="ECO:0007669"/>
    <property type="project" value="TreeGrafter"/>
</dbReference>
<dbReference type="GO" id="GO:0050660">
    <property type="term" value="F:flavin adenine dinucleotide binding"/>
    <property type="evidence" value="ECO:0007669"/>
    <property type="project" value="TreeGrafter"/>
</dbReference>
<reference evidence="2 3" key="1">
    <citation type="submission" date="2019-06" db="EMBL/GenBank/DDBJ databases">
        <title>Wine fermentation using esterase from Monascus purpureus.</title>
        <authorList>
            <person name="Geng C."/>
            <person name="Zhang Y."/>
        </authorList>
    </citation>
    <scope>NUCLEOTIDE SEQUENCE [LARGE SCALE GENOMIC DNA]</scope>
    <source>
        <strain evidence="2">HQ1</strain>
    </source>
</reference>
<accession>A0A507QME3</accession>
<name>A0A507QME3_MONPU</name>
<dbReference type="Pfam" id="PF07992">
    <property type="entry name" value="Pyr_redox_2"/>
    <property type="match status" value="1"/>
</dbReference>
<dbReference type="Proteomes" id="UP000319663">
    <property type="component" value="Unassembled WGS sequence"/>
</dbReference>
<keyword evidence="3" id="KW-1185">Reference proteome</keyword>
<dbReference type="PANTHER" id="PTHR43735:SF5">
    <property type="entry name" value="FAD_NAD(P)-BINDING DOMAIN-CONTAINING PROTEIN"/>
    <property type="match status" value="1"/>
</dbReference>
<feature type="domain" description="FAD/NAD(P)-binding" evidence="1">
    <location>
        <begin position="52"/>
        <end position="349"/>
    </location>
</feature>
<comment type="caution">
    <text evidence="2">The sequence shown here is derived from an EMBL/GenBank/DDBJ whole genome shotgun (WGS) entry which is preliminary data.</text>
</comment>
<organism evidence="2 3">
    <name type="scientific">Monascus purpureus</name>
    <name type="common">Red mold</name>
    <name type="synonym">Monascus anka</name>
    <dbReference type="NCBI Taxonomy" id="5098"/>
    <lineage>
        <taxon>Eukaryota</taxon>
        <taxon>Fungi</taxon>
        <taxon>Dikarya</taxon>
        <taxon>Ascomycota</taxon>
        <taxon>Pezizomycotina</taxon>
        <taxon>Eurotiomycetes</taxon>
        <taxon>Eurotiomycetidae</taxon>
        <taxon>Eurotiales</taxon>
        <taxon>Aspergillaceae</taxon>
        <taxon>Monascus</taxon>
    </lineage>
</organism>
<dbReference type="PRINTS" id="PR00469">
    <property type="entry name" value="PNDRDTASEII"/>
</dbReference>
<evidence type="ECO:0000259" key="1">
    <source>
        <dbReference type="Pfam" id="PF07992"/>
    </source>
</evidence>
<proteinExistence type="predicted"/>
<dbReference type="PANTHER" id="PTHR43735">
    <property type="entry name" value="APOPTOSIS-INDUCING FACTOR 1"/>
    <property type="match status" value="1"/>
</dbReference>
<sequence length="429" mass="46721">MFEKKFLFLQLVLYSIRLYGNVIRRSVSNSLRRLLHRVLGTKAPPPAERKGSIVIVGASFAGYHAAHVISTSLPPDSPYDVVVIEPNSHFQFTWVLPRFSVVEGHERKAFIPYGPYLEGAPEGLVRWIRDRVVRVDRNTVRLGGGEEIPYAFLILATGSAQQNNTLPSRVGAEDIATGVGKLRGLQTRIREANRVVVLGGGAAGVELAADTKELYPHKEVILVHSRDAVMHRFGPELQAAALEGLQRLGVEVILQERASRDALNGSGECLLLGSGRVLKCDCVVDCTGQKPMSHLLAELSPQTISESGHVRVRPTMQIADSRLANVYACGDVIQNGSRNPNARTAMKQAMIAADNVLLAALGQTPRYQYKPHWADGVIKLTLGLTKSVTHFGGNEVELLFPGTETDLALMCDGAWRAFGAVPFDDSAGY</sequence>
<dbReference type="STRING" id="5098.A0A507QME3"/>
<dbReference type="InterPro" id="IPR036188">
    <property type="entry name" value="FAD/NAD-bd_sf"/>
</dbReference>
<gene>
    <name evidence="2" type="ORF">MPDQ_003709</name>
</gene>
<dbReference type="AlphaFoldDB" id="A0A507QME3"/>
<dbReference type="EMBL" id="VIFY01000232">
    <property type="protein sequence ID" value="TQB68275.1"/>
    <property type="molecule type" value="Genomic_DNA"/>
</dbReference>
<dbReference type="PRINTS" id="PR00368">
    <property type="entry name" value="FADPNR"/>
</dbReference>
<protein>
    <recommendedName>
        <fullName evidence="1">FAD/NAD(P)-binding domain-containing protein</fullName>
    </recommendedName>
</protein>
<dbReference type="OrthoDB" id="202203at2759"/>
<dbReference type="InterPro" id="IPR023753">
    <property type="entry name" value="FAD/NAD-binding_dom"/>
</dbReference>
<evidence type="ECO:0000313" key="2">
    <source>
        <dbReference type="EMBL" id="TQB68275.1"/>
    </source>
</evidence>
<evidence type="ECO:0000313" key="3">
    <source>
        <dbReference type="Proteomes" id="UP000319663"/>
    </source>
</evidence>